<name>A0ABR6VR71_9BACT</name>
<dbReference type="Gene3D" id="2.60.40.1120">
    <property type="entry name" value="Carboxypeptidase-like, regulatory domain"/>
    <property type="match status" value="1"/>
</dbReference>
<reference evidence="1 2" key="1">
    <citation type="journal article" date="2019" name="Int. J. Syst. Evol. Microbiol.">
        <title>Rufibacter sediminis sp. nov., isolated from freshwater lake sediment.</title>
        <authorList>
            <person name="Qu J.H."/>
            <person name="Zhang L.J."/>
            <person name="Fu Y.H."/>
            <person name="Li H.F."/>
        </authorList>
    </citation>
    <scope>NUCLEOTIDE SEQUENCE [LARGE SCALE GENOMIC DNA]</scope>
    <source>
        <strain evidence="1 2">H-1</strain>
    </source>
</reference>
<dbReference type="EMBL" id="JACOAF010000020">
    <property type="protein sequence ID" value="MBC3539650.1"/>
    <property type="molecule type" value="Genomic_DNA"/>
</dbReference>
<protein>
    <submittedName>
        <fullName evidence="1">Carboxypeptidase-like regulatory domain-containing protein</fullName>
    </submittedName>
</protein>
<evidence type="ECO:0000313" key="1">
    <source>
        <dbReference type="EMBL" id="MBC3539650.1"/>
    </source>
</evidence>
<comment type="caution">
    <text evidence="1">The sequence shown here is derived from an EMBL/GenBank/DDBJ whole genome shotgun (WGS) entry which is preliminary data.</text>
</comment>
<dbReference type="SUPFAM" id="SSF49464">
    <property type="entry name" value="Carboxypeptidase regulatory domain-like"/>
    <property type="match status" value="1"/>
</dbReference>
<dbReference type="InterPro" id="IPR008969">
    <property type="entry name" value="CarboxyPept-like_regulatory"/>
</dbReference>
<proteinExistence type="predicted"/>
<sequence length="248" mass="27788">MSTRRLTISVPQPCHEDWQAMAPTFQGRFCQNCQKTVVDFTAVSDSEIVDWLTENKDTTCGRFRHEQVGTELKAATYNRKPWTWRAVALVLSAWLSTKNVEAKQVSTFIISSAGQQTGSENSRRETKKLSEKPVSPVILKGKVVDARSKETLPGTTIMLKGTSIGVPSDRNGNFELSVPAHLVNKKQKIIFSFIGYEMKEVKLSKLLKREHSEIIMTLDTAVLGGIAIQFNKPLPEPGFFQKVKQLFS</sequence>
<dbReference type="Proteomes" id="UP000659698">
    <property type="component" value="Unassembled WGS sequence"/>
</dbReference>
<evidence type="ECO:0000313" key="2">
    <source>
        <dbReference type="Proteomes" id="UP000659698"/>
    </source>
</evidence>
<organism evidence="1 2">
    <name type="scientific">Rufibacter sediminis</name>
    <dbReference type="NCBI Taxonomy" id="2762756"/>
    <lineage>
        <taxon>Bacteria</taxon>
        <taxon>Pseudomonadati</taxon>
        <taxon>Bacteroidota</taxon>
        <taxon>Cytophagia</taxon>
        <taxon>Cytophagales</taxon>
        <taxon>Hymenobacteraceae</taxon>
        <taxon>Rufibacter</taxon>
    </lineage>
</organism>
<keyword evidence="2" id="KW-1185">Reference proteome</keyword>
<dbReference type="RefSeq" id="WP_186635708.1">
    <property type="nucleotide sequence ID" value="NZ_JACOAF010000020.1"/>
</dbReference>
<dbReference type="Pfam" id="PF13715">
    <property type="entry name" value="CarbopepD_reg_2"/>
    <property type="match status" value="1"/>
</dbReference>
<accession>A0ABR6VR71</accession>
<gene>
    <name evidence="1" type="ORF">H7U12_08145</name>
</gene>